<accession>A0A0F9NJV8</accession>
<reference evidence="2" key="1">
    <citation type="journal article" date="2015" name="Nature">
        <title>Complex archaea that bridge the gap between prokaryotes and eukaryotes.</title>
        <authorList>
            <person name="Spang A."/>
            <person name="Saw J.H."/>
            <person name="Jorgensen S.L."/>
            <person name="Zaremba-Niedzwiedzka K."/>
            <person name="Martijn J."/>
            <person name="Lind A.E."/>
            <person name="van Eijk R."/>
            <person name="Schleper C."/>
            <person name="Guy L."/>
            <person name="Ettema T.J."/>
        </authorList>
    </citation>
    <scope>NUCLEOTIDE SEQUENCE</scope>
</reference>
<gene>
    <name evidence="2" type="ORF">LCGC14_1018140</name>
</gene>
<evidence type="ECO:0000313" key="2">
    <source>
        <dbReference type="EMBL" id="KKN12262.1"/>
    </source>
</evidence>
<protein>
    <submittedName>
        <fullName evidence="2">Uncharacterized protein</fullName>
    </submittedName>
</protein>
<dbReference type="EMBL" id="LAZR01004050">
    <property type="protein sequence ID" value="KKN12262.1"/>
    <property type="molecule type" value="Genomic_DNA"/>
</dbReference>
<proteinExistence type="predicted"/>
<feature type="region of interest" description="Disordered" evidence="1">
    <location>
        <begin position="91"/>
        <end position="113"/>
    </location>
</feature>
<organism evidence="2">
    <name type="scientific">marine sediment metagenome</name>
    <dbReference type="NCBI Taxonomy" id="412755"/>
    <lineage>
        <taxon>unclassified sequences</taxon>
        <taxon>metagenomes</taxon>
        <taxon>ecological metagenomes</taxon>
    </lineage>
</organism>
<dbReference type="AlphaFoldDB" id="A0A0F9NJV8"/>
<sequence length="133" mass="15287">MASREKMSEVWDWLQELYIVPSKEEAPEVFSAWGRIFDDLTDAQMKVGKARMEAGYKYKRPLPAVFYEYAIAPTGEVSPYINENPGLLWTDENGLEWGDPSQPAGAPPPSEPMLDEVRKAKFEDWKRNFGRIE</sequence>
<evidence type="ECO:0000256" key="1">
    <source>
        <dbReference type="SAM" id="MobiDB-lite"/>
    </source>
</evidence>
<name>A0A0F9NJV8_9ZZZZ</name>
<comment type="caution">
    <text evidence="2">The sequence shown here is derived from an EMBL/GenBank/DDBJ whole genome shotgun (WGS) entry which is preliminary data.</text>
</comment>